<proteinExistence type="predicted"/>
<feature type="region of interest" description="Disordered" evidence="12">
    <location>
        <begin position="443"/>
        <end position="476"/>
    </location>
</feature>
<dbReference type="SUPFAM" id="SSF56672">
    <property type="entry name" value="DNA/RNA polymerases"/>
    <property type="match status" value="1"/>
</dbReference>
<feature type="region of interest" description="Disordered" evidence="12">
    <location>
        <begin position="1393"/>
        <end position="1438"/>
    </location>
</feature>
<keyword evidence="8" id="KW-0548">Nucleotidyltransferase</keyword>
<protein>
    <submittedName>
        <fullName evidence="16">Retrotransposon protein, putative, Ty3-gypsy subclass</fullName>
    </submittedName>
</protein>
<keyword evidence="3" id="KW-0064">Aspartyl protease</keyword>
<dbReference type="EMBL" id="BKCJ010000827">
    <property type="protein sequence ID" value="GEU36588.1"/>
    <property type="molecule type" value="Genomic_DNA"/>
</dbReference>
<feature type="compositionally biased region" description="Basic residues" evidence="12">
    <location>
        <begin position="1343"/>
        <end position="1353"/>
    </location>
</feature>
<evidence type="ECO:0000256" key="4">
    <source>
        <dbReference type="ARBA" id="ARBA00022801"/>
    </source>
</evidence>
<dbReference type="GO" id="GO:0004190">
    <property type="term" value="F:aspartic-type endopeptidase activity"/>
    <property type="evidence" value="ECO:0007669"/>
    <property type="project" value="UniProtKB-KW"/>
</dbReference>
<evidence type="ECO:0000256" key="3">
    <source>
        <dbReference type="ARBA" id="ARBA00022750"/>
    </source>
</evidence>
<dbReference type="SUPFAM" id="SSF53098">
    <property type="entry name" value="Ribonuclease H-like"/>
    <property type="match status" value="1"/>
</dbReference>
<dbReference type="GO" id="GO:0003887">
    <property type="term" value="F:DNA-directed DNA polymerase activity"/>
    <property type="evidence" value="ECO:0007669"/>
    <property type="project" value="UniProtKB-KW"/>
</dbReference>
<keyword evidence="8" id="KW-0808">Transferase</keyword>
<evidence type="ECO:0000256" key="11">
    <source>
        <dbReference type="SAM" id="Coils"/>
    </source>
</evidence>
<evidence type="ECO:0000256" key="1">
    <source>
        <dbReference type="ARBA" id="ARBA00022670"/>
    </source>
</evidence>
<feature type="region of interest" description="Disordered" evidence="12">
    <location>
        <begin position="1320"/>
        <end position="1360"/>
    </location>
</feature>
<keyword evidence="10" id="KW-0233">DNA recombination</keyword>
<evidence type="ECO:0000259" key="15">
    <source>
        <dbReference type="Pfam" id="PF24626"/>
    </source>
</evidence>
<dbReference type="Pfam" id="PF00078">
    <property type="entry name" value="RVT_1"/>
    <property type="match status" value="1"/>
</dbReference>
<dbReference type="GO" id="GO:0003964">
    <property type="term" value="F:RNA-directed DNA polymerase activity"/>
    <property type="evidence" value="ECO:0007669"/>
    <property type="project" value="UniProtKB-KW"/>
</dbReference>
<gene>
    <name evidence="16" type="ORF">Tci_008566</name>
</gene>
<dbReference type="InterPro" id="IPR012337">
    <property type="entry name" value="RNaseH-like_sf"/>
</dbReference>
<dbReference type="GO" id="GO:0015074">
    <property type="term" value="P:DNA integration"/>
    <property type="evidence" value="ECO:0007669"/>
    <property type="project" value="UniProtKB-KW"/>
</dbReference>
<evidence type="ECO:0000256" key="5">
    <source>
        <dbReference type="ARBA" id="ARBA00022842"/>
    </source>
</evidence>
<evidence type="ECO:0000256" key="12">
    <source>
        <dbReference type="SAM" id="MobiDB-lite"/>
    </source>
</evidence>
<dbReference type="GO" id="GO:0006310">
    <property type="term" value="P:DNA recombination"/>
    <property type="evidence" value="ECO:0007669"/>
    <property type="project" value="UniProtKB-KW"/>
</dbReference>
<keyword evidence="8" id="KW-0239">DNA-directed DNA polymerase</keyword>
<feature type="domain" description="Reverse transcriptase" evidence="13">
    <location>
        <begin position="753"/>
        <end position="827"/>
    </location>
</feature>
<dbReference type="InterPro" id="IPR050951">
    <property type="entry name" value="Retrovirus_Pol_polyprotein"/>
</dbReference>
<comment type="caution">
    <text evidence="16">The sequence shown here is derived from an EMBL/GenBank/DDBJ whole genome shotgun (WGS) entry which is preliminary data.</text>
</comment>
<evidence type="ECO:0000259" key="14">
    <source>
        <dbReference type="Pfam" id="PF17921"/>
    </source>
</evidence>
<dbReference type="InterPro" id="IPR056924">
    <property type="entry name" value="SH3_Tf2-1"/>
</dbReference>
<keyword evidence="5" id="KW-0460">Magnesium</keyword>
<dbReference type="Gene3D" id="3.10.10.10">
    <property type="entry name" value="HIV Type 1 Reverse Transcriptase, subunit A, domain 1"/>
    <property type="match status" value="1"/>
</dbReference>
<dbReference type="Gene3D" id="3.30.70.270">
    <property type="match status" value="1"/>
</dbReference>
<evidence type="ECO:0000256" key="9">
    <source>
        <dbReference type="ARBA" id="ARBA00023125"/>
    </source>
</evidence>
<dbReference type="Pfam" id="PF24626">
    <property type="entry name" value="SH3_Tf2-1"/>
    <property type="match status" value="1"/>
</dbReference>
<dbReference type="Gene3D" id="3.30.420.10">
    <property type="entry name" value="Ribonuclease H-like superfamily/Ribonuclease H"/>
    <property type="match status" value="1"/>
</dbReference>
<dbReference type="GO" id="GO:0006508">
    <property type="term" value="P:proteolysis"/>
    <property type="evidence" value="ECO:0007669"/>
    <property type="project" value="UniProtKB-KW"/>
</dbReference>
<organism evidence="16">
    <name type="scientific">Tanacetum cinerariifolium</name>
    <name type="common">Dalmatian daisy</name>
    <name type="synonym">Chrysanthemum cinerariifolium</name>
    <dbReference type="NCBI Taxonomy" id="118510"/>
    <lineage>
        <taxon>Eukaryota</taxon>
        <taxon>Viridiplantae</taxon>
        <taxon>Streptophyta</taxon>
        <taxon>Embryophyta</taxon>
        <taxon>Tracheophyta</taxon>
        <taxon>Spermatophyta</taxon>
        <taxon>Magnoliopsida</taxon>
        <taxon>eudicotyledons</taxon>
        <taxon>Gunneridae</taxon>
        <taxon>Pentapetalae</taxon>
        <taxon>asterids</taxon>
        <taxon>campanulids</taxon>
        <taxon>Asterales</taxon>
        <taxon>Asteraceae</taxon>
        <taxon>Asteroideae</taxon>
        <taxon>Anthemideae</taxon>
        <taxon>Anthemidinae</taxon>
        <taxon>Tanacetum</taxon>
    </lineage>
</organism>
<dbReference type="InterPro" id="IPR043128">
    <property type="entry name" value="Rev_trsase/Diguanyl_cyclase"/>
</dbReference>
<dbReference type="CDD" id="cd01647">
    <property type="entry name" value="RT_LTR"/>
    <property type="match status" value="1"/>
</dbReference>
<name>A0A6L2JHV1_TANCI</name>
<evidence type="ECO:0000256" key="6">
    <source>
        <dbReference type="ARBA" id="ARBA00022908"/>
    </source>
</evidence>
<keyword evidence="6" id="KW-0229">DNA integration</keyword>
<dbReference type="GO" id="GO:0046872">
    <property type="term" value="F:metal ion binding"/>
    <property type="evidence" value="ECO:0007669"/>
    <property type="project" value="UniProtKB-KW"/>
</dbReference>
<evidence type="ECO:0000256" key="7">
    <source>
        <dbReference type="ARBA" id="ARBA00022918"/>
    </source>
</evidence>
<evidence type="ECO:0000256" key="10">
    <source>
        <dbReference type="ARBA" id="ARBA00023172"/>
    </source>
</evidence>
<evidence type="ECO:0000313" key="16">
    <source>
        <dbReference type="EMBL" id="GEU36588.1"/>
    </source>
</evidence>
<dbReference type="PANTHER" id="PTHR37984:SF5">
    <property type="entry name" value="PROTEIN NYNRIN-LIKE"/>
    <property type="match status" value="1"/>
</dbReference>
<dbReference type="Pfam" id="PF17921">
    <property type="entry name" value="Integrase_H2C2"/>
    <property type="match status" value="1"/>
</dbReference>
<dbReference type="InterPro" id="IPR041588">
    <property type="entry name" value="Integrase_H2C2"/>
</dbReference>
<dbReference type="PANTHER" id="PTHR37984">
    <property type="entry name" value="PROTEIN CBG26694"/>
    <property type="match status" value="1"/>
</dbReference>
<accession>A0A6L2JHV1</accession>
<dbReference type="InterPro" id="IPR043502">
    <property type="entry name" value="DNA/RNA_pol_sf"/>
</dbReference>
<dbReference type="GO" id="GO:0003677">
    <property type="term" value="F:DNA binding"/>
    <property type="evidence" value="ECO:0007669"/>
    <property type="project" value="UniProtKB-KW"/>
</dbReference>
<evidence type="ECO:0000256" key="8">
    <source>
        <dbReference type="ARBA" id="ARBA00022932"/>
    </source>
</evidence>
<feature type="domain" description="Integrase zinc-binding" evidence="14">
    <location>
        <begin position="895"/>
        <end position="948"/>
    </location>
</feature>
<dbReference type="Gene3D" id="1.10.340.70">
    <property type="match status" value="1"/>
</dbReference>
<feature type="compositionally biased region" description="Polar residues" evidence="12">
    <location>
        <begin position="1325"/>
        <end position="1342"/>
    </location>
</feature>
<keyword evidence="4" id="KW-0378">Hydrolase</keyword>
<dbReference type="InterPro" id="IPR000477">
    <property type="entry name" value="RT_dom"/>
</dbReference>
<keyword evidence="7" id="KW-0695">RNA-directed DNA polymerase</keyword>
<feature type="domain" description="Tf2-1-like SH3-like" evidence="15">
    <location>
        <begin position="1091"/>
        <end position="1155"/>
    </location>
</feature>
<sequence length="1510" mass="170928">MQNLEDILDPTIAFDMALALMAKAFTLNDTTTINNNQRSSSNPCNMQIAQPGMNIDQDKQILMVKDNVGNQFRPNAVQNVRNQYGNANVVTAPTEGNGNGINGIQSTQEEFDFMAAADANEETKRIKANCILENNLQQASTSGTQSDKAHVYDSDRSVEVHLFEIYYDNDIFNMFTQKEHYTELLEPISEPHQVPQNDSNVISKVSSVEQGEGTVEQHSENVEETRAYYKSLFHNLATKVEKVNSIIMENIPPPNNNPNAPEEEPILDQAPIALVGFAPQWIGGQIPKNNNGWLEEDLEEEPKEEEIKGEDMVNNEEDDTEVINPYEEADPHNRSPLTSDEETEFAPPVVQIADADDVPIPHVIQFGSNFHVGESSATRDLLASNNEVYAHGSMCCDLKSIHRGVKRGRIPNNLRFQEEPSIYTTHVPRADDPYVMVRDTAMDTRGDEDVDTDAPRDTQPSEPRGSPHDSQAERERVRMEATRFGGPVGGLTATPMARECSFAGFMKCGPMQFHGTEGVVGLVCWFEKMENTFEISREVANGRPRAEVKQMMIDEFCPTEEVQRGHKIYECPKRTNRKGGNAQIQAYVIHDAEHKQGPNVVTVKLNSSYEVKLADGKVVITNSVLRGCTLNLLDHLFDIDLMPIELARKYIERGSQLFIAQVTEKEPAKKQLQDVPVICNFPKVFLDDLPGLPPPRQVKFKIELIPGAAPVARAPYRLAPSEPKELSDQLKELSEKGFIRPSSSPWGAPVLFITKKDGSFRMCIDYRKLNKLTVKNWYPLPRIDDLFDQLQGSSVYWKIDLRSGYHQLRIREEYIPITAFRTRRWIELLSDYDCKTRYHPGKGNVVADALSRKDREPLRVRSLVMTIHTNLPKKILEARTWAMKEENVKAKNLGRDMIMHESHKSKYSIHPGSDKMYPDLKKLYWWPNMKVDIATFVSKCLTCAKVKAEHQKPSGLLQQPEIPKWKWEEITMDFVSGLPRTPSGYDSIWVIVDRLTKSLHFLLMKKTDSIKKLAQLYRASIKAAPFEALYGKKCRSPVCWSEVGDSQLTGLELIRETTKKIVQIKNRFLTAGSPQKSYANVRRKPMEFEVGDMVMLKVSPWNGVICFEKHGKLSPRYIGPFEIIERIGPVAYKLELPEKLRRIHNTFHISNLKKCLADENLVIPLKEIQLDDKLHFIKEPVEIMDREIERLQAQLGDLKGKSKDTSSVSNTLDSLSQKLENENVELEFQVSEEKDITHGTSTHTKFAKKSILGKPPSSSRLKLYVVTPLPKSKAILKIDKSRALSKLINPFKASRIDSFVPNKHVKPSVRTKPITVLQPHVITKNDVNSKTNGFSPNDVKSTTKNRRPLPRNNHKNDKNAKSEVVCAMCKQCLIIVNHDVCVLNYVNDMNSRGKKQKENVSNQNKPKGQVWKPKNVRSKERLASPKPSTPKPSTPRSCLRYDSHDINDKSWKVYLVICSANNLNGENQVVSKSSTVTIVDASDKRQQQQDLTLSTLTLATTITADENFDL</sequence>
<keyword evidence="9" id="KW-0238">DNA-binding</keyword>
<feature type="compositionally biased region" description="Basic and acidic residues" evidence="12">
    <location>
        <begin position="465"/>
        <end position="476"/>
    </location>
</feature>
<feature type="coiled-coil region" evidence="11">
    <location>
        <begin position="1181"/>
        <end position="1236"/>
    </location>
</feature>
<dbReference type="InterPro" id="IPR036397">
    <property type="entry name" value="RNaseH_sf"/>
</dbReference>
<keyword evidence="1" id="KW-0645">Protease</keyword>
<evidence type="ECO:0000259" key="13">
    <source>
        <dbReference type="Pfam" id="PF00078"/>
    </source>
</evidence>
<reference evidence="16" key="1">
    <citation type="journal article" date="2019" name="Sci. Rep.">
        <title>Draft genome of Tanacetum cinerariifolium, the natural source of mosquito coil.</title>
        <authorList>
            <person name="Yamashiro T."/>
            <person name="Shiraishi A."/>
            <person name="Satake H."/>
            <person name="Nakayama K."/>
        </authorList>
    </citation>
    <scope>NUCLEOTIDE SEQUENCE</scope>
</reference>
<keyword evidence="2" id="KW-0479">Metal-binding</keyword>
<evidence type="ECO:0000256" key="2">
    <source>
        <dbReference type="ARBA" id="ARBA00022723"/>
    </source>
</evidence>
<keyword evidence="11" id="KW-0175">Coiled coil</keyword>